<dbReference type="SUPFAM" id="SSF52467">
    <property type="entry name" value="DHS-like NAD/FAD-binding domain"/>
    <property type="match status" value="1"/>
</dbReference>
<dbReference type="Proteomes" id="UP000237966">
    <property type="component" value="Unassembled WGS sequence"/>
</dbReference>
<sequence length="384" mass="42883">MPEEAKNVAVVVGNGLSMAFNSDLHLRSITEEVLRRIQSADGNDAVAAMKEIANSALEHGAKCDDDFEVLVGAFGAESRNLEMLHRFAALRDSLDENIQKSLSDSAAYLQRVCDNGISHVLEVIAERSHASRGPAADNLQELLNAIITAFSGRVTFGNLNYDTLLLAALIRVCQQDLADMGNPGQRLVVPGKNGENHEALGLRRNASEFPADRRVTLLHLHGSLTYWATRDNKIHMKLPREMLKSGYHWKAIREHTTDVHPVVVLANQRDKCEKIGEFPFSLAYEMVSNELTQADHWLIIGYSFRDTPVNRMLQQAFSQKTQKPTVLVVTYGEKPTRHRVKKALGWRSHEDGSSHDWLTIDRCGANGVQKTAHWEEFIADRATS</sequence>
<proteinExistence type="predicted"/>
<organism evidence="1 2">
    <name type="scientific">Rathayibacter toxicus</name>
    <dbReference type="NCBI Taxonomy" id="145458"/>
    <lineage>
        <taxon>Bacteria</taxon>
        <taxon>Bacillati</taxon>
        <taxon>Actinomycetota</taxon>
        <taxon>Actinomycetes</taxon>
        <taxon>Micrococcales</taxon>
        <taxon>Microbacteriaceae</taxon>
        <taxon>Rathayibacter</taxon>
    </lineage>
</organism>
<accession>A0A2S5Y8Z7</accession>
<reference evidence="1 2" key="1">
    <citation type="submission" date="2018-02" db="EMBL/GenBank/DDBJ databases">
        <title>Bacteriophage NCPPB3778 and a type I-E CRISPR drive the evolution of the US Biological Select Agent, Rathayibacter toxicus.</title>
        <authorList>
            <person name="Davis E.W.II."/>
            <person name="Tabima J.F."/>
            <person name="Weisberg A.J."/>
            <person name="Lopes L.D."/>
            <person name="Wiseman M.S."/>
            <person name="Wiseman M.S."/>
            <person name="Pupko T."/>
            <person name="Belcher M.S."/>
            <person name="Sechler A.J."/>
            <person name="Tancos M.A."/>
            <person name="Schroeder B.K."/>
            <person name="Murray T.D."/>
            <person name="Luster D.G."/>
            <person name="Schneider W.L."/>
            <person name="Rogers E."/>
            <person name="Andreote F.D."/>
            <person name="Grunwald N.J."/>
            <person name="Putnam M.L."/>
            <person name="Chang J.H."/>
        </authorList>
    </citation>
    <scope>NUCLEOTIDE SEQUENCE [LARGE SCALE GENOMIC DNA]</scope>
    <source>
        <strain evidence="1 2">FH99</strain>
    </source>
</reference>
<dbReference type="RefSeq" id="WP_027692503.1">
    <property type="nucleotide sequence ID" value="NZ_CP037977.1"/>
</dbReference>
<evidence type="ECO:0000313" key="1">
    <source>
        <dbReference type="EMBL" id="PPI16377.1"/>
    </source>
</evidence>
<comment type="caution">
    <text evidence="1">The sequence shown here is derived from an EMBL/GenBank/DDBJ whole genome shotgun (WGS) entry which is preliminary data.</text>
</comment>
<gene>
    <name evidence="1" type="ORF">C5C51_02950</name>
</gene>
<name>A0A2S5Y8Z7_9MICO</name>
<dbReference type="InterPro" id="IPR029035">
    <property type="entry name" value="DHS-like_NAD/FAD-binding_dom"/>
</dbReference>
<evidence type="ECO:0000313" key="2">
    <source>
        <dbReference type="Proteomes" id="UP000237966"/>
    </source>
</evidence>
<dbReference type="AlphaFoldDB" id="A0A2S5Y8Z7"/>
<dbReference type="EMBL" id="PSWU01000004">
    <property type="protein sequence ID" value="PPI16377.1"/>
    <property type="molecule type" value="Genomic_DNA"/>
</dbReference>
<dbReference type="Pfam" id="PF13289">
    <property type="entry name" value="SIR2_2"/>
    <property type="match status" value="1"/>
</dbReference>
<protein>
    <submittedName>
        <fullName evidence="1">Uncharacterized protein</fullName>
    </submittedName>
</protein>
<dbReference type="OrthoDB" id="5106108at2"/>